<dbReference type="Gene3D" id="1.25.40.20">
    <property type="entry name" value="Ankyrin repeat-containing domain"/>
    <property type="match status" value="2"/>
</dbReference>
<dbReference type="PROSITE" id="PS50088">
    <property type="entry name" value="ANK_REPEAT"/>
    <property type="match status" value="2"/>
</dbReference>
<organism evidence="6 7">
    <name type="scientific">Wolbachia pipientis</name>
    <dbReference type="NCBI Taxonomy" id="955"/>
    <lineage>
        <taxon>Bacteria</taxon>
        <taxon>Pseudomonadati</taxon>
        <taxon>Pseudomonadota</taxon>
        <taxon>Alphaproteobacteria</taxon>
        <taxon>Rickettsiales</taxon>
        <taxon>Anaplasmataceae</taxon>
        <taxon>Wolbachieae</taxon>
        <taxon>Wolbachia</taxon>
    </lineage>
</organism>
<dbReference type="AlphaFoldDB" id="A0A1E7QJA4"/>
<name>A0A1E7QJA4_WOLPI</name>
<dbReference type="SMART" id="SM00248">
    <property type="entry name" value="ANK"/>
    <property type="match status" value="4"/>
</dbReference>
<feature type="region of interest" description="Disordered" evidence="4">
    <location>
        <begin position="276"/>
        <end position="439"/>
    </location>
</feature>
<dbReference type="InterPro" id="IPR051165">
    <property type="entry name" value="Multifunctional_ANK_Repeat"/>
</dbReference>
<feature type="compositionally biased region" description="Basic and acidic residues" evidence="4">
    <location>
        <begin position="399"/>
        <end position="413"/>
    </location>
</feature>
<feature type="region of interest" description="Disordered" evidence="4">
    <location>
        <begin position="457"/>
        <end position="565"/>
    </location>
</feature>
<feature type="compositionally biased region" description="Basic and acidic residues" evidence="4">
    <location>
        <begin position="464"/>
        <end position="494"/>
    </location>
</feature>
<dbReference type="PANTHER" id="PTHR24123">
    <property type="entry name" value="ANKYRIN REPEAT-CONTAINING"/>
    <property type="match status" value="1"/>
</dbReference>
<evidence type="ECO:0000313" key="7">
    <source>
        <dbReference type="Proteomes" id="UP000175679"/>
    </source>
</evidence>
<protein>
    <submittedName>
        <fullName evidence="6">Uncharacterized protein</fullName>
    </submittedName>
</protein>
<feature type="repeat" description="ANK" evidence="3">
    <location>
        <begin position="180"/>
        <end position="212"/>
    </location>
</feature>
<evidence type="ECO:0000313" key="6">
    <source>
        <dbReference type="EMBL" id="OEY86457.1"/>
    </source>
</evidence>
<evidence type="ECO:0000256" key="3">
    <source>
        <dbReference type="PROSITE-ProRule" id="PRU00023"/>
    </source>
</evidence>
<dbReference type="Pfam" id="PF12796">
    <property type="entry name" value="Ank_2"/>
    <property type="match status" value="1"/>
</dbReference>
<feature type="transmembrane region" description="Helical" evidence="5">
    <location>
        <begin position="600"/>
        <end position="619"/>
    </location>
</feature>
<dbReference type="Proteomes" id="UP000175679">
    <property type="component" value="Unassembled WGS sequence"/>
</dbReference>
<keyword evidence="1" id="KW-0677">Repeat</keyword>
<dbReference type="Pfam" id="PF13857">
    <property type="entry name" value="Ank_5"/>
    <property type="match status" value="1"/>
</dbReference>
<evidence type="ECO:0000256" key="4">
    <source>
        <dbReference type="SAM" id="MobiDB-lite"/>
    </source>
</evidence>
<dbReference type="PANTHER" id="PTHR24123:SF33">
    <property type="entry name" value="PROTEIN HOS4"/>
    <property type="match status" value="1"/>
</dbReference>
<accession>A0A1E7QJA4</accession>
<evidence type="ECO:0000256" key="5">
    <source>
        <dbReference type="SAM" id="Phobius"/>
    </source>
</evidence>
<feature type="compositionally biased region" description="Polar residues" evidence="4">
    <location>
        <begin position="501"/>
        <end position="562"/>
    </location>
</feature>
<feature type="compositionally biased region" description="Polar residues" evidence="4">
    <location>
        <begin position="318"/>
        <end position="331"/>
    </location>
</feature>
<feature type="compositionally biased region" description="Polar residues" evidence="4">
    <location>
        <begin position="292"/>
        <end position="302"/>
    </location>
</feature>
<keyword evidence="5" id="KW-0472">Membrane</keyword>
<feature type="compositionally biased region" description="Polar residues" evidence="4">
    <location>
        <begin position="415"/>
        <end position="439"/>
    </location>
</feature>
<evidence type="ECO:0000256" key="2">
    <source>
        <dbReference type="ARBA" id="ARBA00023043"/>
    </source>
</evidence>
<sequence length="644" mass="72815">MPEVISNGESKSISNILNTSRDRFKTILSKLDNDPKVDKDNFLVKLQDQLSAAYHVGIHVRIEDLIIEEYDSIIEECKDKYGLLHLVAQNSYINIADILLALRVHVDVPSQFDHTPLHYAIRFEQKEMIKFLLKNGAQIDKQNANGQTPLHLAVGKEYKIVKPVFKKAAKQNTLDIQDKNGMTLLHYAARNSNYQAVEFLLKHKAKDNIIDVDGKIPLDYASDKQIKKLLERYIPKKKSETQLPHNKIKNAVHYVMSHVSSGSILSVPQNINQSNNQQYTQEKSTGKKWASETLQQDSNQIVKATDTEKKPIMRTNHGGASSTTLKYMSQTKQHEEHTQQSNDQEEYIPSTKLRYKKNNTDLSQDRNTKTTRNKKLSEVFHRDKSKSITDLSDPMLQNDNHKDSTEHKQEKHKSSMNIKRQSLNPLSNEGQNSLLSNTCNSKSQISLNDQSLYSSVNATPNEQLPHEHHNNPSNTGERKLINDHQQSKKDDHITGHHNKHVSINNEHSNQPLSKNHNNTKRTNSPQQHTNQCTVKKPSISTQGRATKNTQQTPTISSNNGIHQIQDLKPKKSTGITKLCTIFTIIASIVTLLLLMHFTALSVLTIIGLTIASALATNLVTNKISTTLSEPNCNNTLHTEATKQL</sequence>
<dbReference type="InterPro" id="IPR036770">
    <property type="entry name" value="Ankyrin_rpt-contain_sf"/>
</dbReference>
<feature type="repeat" description="ANK" evidence="3">
    <location>
        <begin position="112"/>
        <end position="144"/>
    </location>
</feature>
<proteinExistence type="predicted"/>
<keyword evidence="7" id="KW-1185">Reference proteome</keyword>
<comment type="caution">
    <text evidence="6">The sequence shown here is derived from an EMBL/GenBank/DDBJ whole genome shotgun (WGS) entry which is preliminary data.</text>
</comment>
<dbReference type="OrthoDB" id="7163585at2"/>
<dbReference type="EMBL" id="MJMG01000010">
    <property type="protein sequence ID" value="OEY86457.1"/>
    <property type="molecule type" value="Genomic_DNA"/>
</dbReference>
<dbReference type="SUPFAM" id="SSF48403">
    <property type="entry name" value="Ankyrin repeat"/>
    <property type="match status" value="1"/>
</dbReference>
<feature type="compositionally biased region" description="Basic and acidic residues" evidence="4">
    <location>
        <begin position="375"/>
        <end position="387"/>
    </location>
</feature>
<keyword evidence="5" id="KW-0812">Transmembrane</keyword>
<dbReference type="PROSITE" id="PS50297">
    <property type="entry name" value="ANK_REP_REGION"/>
    <property type="match status" value="2"/>
</dbReference>
<dbReference type="RefSeq" id="WP_070065305.1">
    <property type="nucleotide sequence ID" value="NZ_MJMG01000010.1"/>
</dbReference>
<evidence type="ECO:0000256" key="1">
    <source>
        <dbReference type="ARBA" id="ARBA00022737"/>
    </source>
</evidence>
<reference evidence="6 7" key="1">
    <citation type="submission" date="2016-09" db="EMBL/GenBank/DDBJ databases">
        <title>Genomic evidence for plant-parasitic nematodes as the earliest Wolbachia hosts.</title>
        <authorList>
            <person name="Brown A.M."/>
            <person name="Wasala S.K."/>
            <person name="Howe D.K."/>
            <person name="Peetz A.B."/>
            <person name="Zasada I.A."/>
            <person name="Denver D.R."/>
        </authorList>
    </citation>
    <scope>NUCLEOTIDE SEQUENCE [LARGE SCALE GENOMIC DNA]</scope>
    <source>
        <strain evidence="7">wPpe</strain>
    </source>
</reference>
<dbReference type="InterPro" id="IPR002110">
    <property type="entry name" value="Ankyrin_rpt"/>
</dbReference>
<keyword evidence="5" id="KW-1133">Transmembrane helix</keyword>
<gene>
    <name evidence="6" type="ORF">BIY23_04045</name>
</gene>
<keyword evidence="2 3" id="KW-0040">ANK repeat</keyword>